<proteinExistence type="predicted"/>
<dbReference type="GO" id="GO:0006450">
    <property type="term" value="P:regulation of translational fidelity"/>
    <property type="evidence" value="ECO:0007669"/>
    <property type="project" value="InterPro"/>
</dbReference>
<feature type="region of interest" description="Disordered" evidence="2">
    <location>
        <begin position="97"/>
        <end position="120"/>
    </location>
</feature>
<sequence length="120" mass="12643">MAVTEGDVRHIALLARLGLPADVGGLVEQLNGILGHMDVLTKVKTTDVAPTTGVGAGGTPLRTDDGPQIPLARDRRDFAPAMRDGFFVVPRLATHEAVGEERHESLGDDSEAPRDLADAP</sequence>
<organism evidence="3">
    <name type="scientific">uncultured Gemmatimonadaceae bacterium</name>
    <dbReference type="NCBI Taxonomy" id="246130"/>
    <lineage>
        <taxon>Bacteria</taxon>
        <taxon>Pseudomonadati</taxon>
        <taxon>Gemmatimonadota</taxon>
        <taxon>Gemmatimonadia</taxon>
        <taxon>Gemmatimonadales</taxon>
        <taxon>Gemmatimonadaceae</taxon>
        <taxon>environmental samples</taxon>
    </lineage>
</organism>
<keyword evidence="3" id="KW-0808">Transferase</keyword>
<accession>A0A6J4LX26</accession>
<dbReference type="GO" id="GO:0016874">
    <property type="term" value="F:ligase activity"/>
    <property type="evidence" value="ECO:0007669"/>
    <property type="project" value="UniProtKB-KW"/>
</dbReference>
<dbReference type="InterPro" id="IPR003837">
    <property type="entry name" value="GatC"/>
</dbReference>
<dbReference type="AlphaFoldDB" id="A0A6J4LX26"/>
<dbReference type="SUPFAM" id="SSF141000">
    <property type="entry name" value="Glu-tRNAGln amidotransferase C subunit"/>
    <property type="match status" value="1"/>
</dbReference>
<gene>
    <name evidence="3" type="ORF">AVDCRST_MAG11-3139</name>
</gene>
<dbReference type="Gene3D" id="1.10.20.60">
    <property type="entry name" value="Glu-tRNAGln amidotransferase C subunit, N-terminal domain"/>
    <property type="match status" value="1"/>
</dbReference>
<reference evidence="3" key="1">
    <citation type="submission" date="2020-02" db="EMBL/GenBank/DDBJ databases">
        <authorList>
            <person name="Meier V. D."/>
        </authorList>
    </citation>
    <scope>NUCLEOTIDE SEQUENCE</scope>
    <source>
        <strain evidence="3">AVDCRST_MAG11</strain>
    </source>
</reference>
<protein>
    <recommendedName>
        <fullName evidence="1">Glutamyl-tRNA(Gln) amidotransferase subunit C</fullName>
    </recommendedName>
</protein>
<name>A0A6J4LX26_9BACT</name>
<keyword evidence="3" id="KW-0436">Ligase</keyword>
<dbReference type="GO" id="GO:0016740">
    <property type="term" value="F:transferase activity"/>
    <property type="evidence" value="ECO:0007669"/>
    <property type="project" value="UniProtKB-KW"/>
</dbReference>
<evidence type="ECO:0000256" key="2">
    <source>
        <dbReference type="SAM" id="MobiDB-lite"/>
    </source>
</evidence>
<dbReference type="Pfam" id="PF02686">
    <property type="entry name" value="GatC"/>
    <property type="match status" value="1"/>
</dbReference>
<evidence type="ECO:0000313" key="3">
    <source>
        <dbReference type="EMBL" id="CAA9344248.1"/>
    </source>
</evidence>
<evidence type="ECO:0000256" key="1">
    <source>
        <dbReference type="ARBA" id="ARBA00014426"/>
    </source>
</evidence>
<dbReference type="InterPro" id="IPR036113">
    <property type="entry name" value="Asp/Glu-ADT_sf_sub_c"/>
</dbReference>
<dbReference type="EMBL" id="CADCTU010000681">
    <property type="protein sequence ID" value="CAA9344248.1"/>
    <property type="molecule type" value="Genomic_DNA"/>
</dbReference>